<evidence type="ECO:0000259" key="2">
    <source>
        <dbReference type="Pfam" id="PF22936"/>
    </source>
</evidence>
<dbReference type="PANTHER" id="PTHR47592:SF27">
    <property type="entry name" value="OS08G0421700 PROTEIN"/>
    <property type="match status" value="1"/>
</dbReference>
<evidence type="ECO:0000313" key="4">
    <source>
        <dbReference type="Proteomes" id="UP000288805"/>
    </source>
</evidence>
<keyword evidence="1" id="KW-1133">Transmembrane helix</keyword>
<reference evidence="3 4" key="1">
    <citation type="journal article" date="2018" name="PLoS Genet.">
        <title>Population sequencing reveals clonal diversity and ancestral inbreeding in the grapevine cultivar Chardonnay.</title>
        <authorList>
            <person name="Roach M.J."/>
            <person name="Johnson D.L."/>
            <person name="Bohlmann J."/>
            <person name="van Vuuren H.J."/>
            <person name="Jones S.J."/>
            <person name="Pretorius I.S."/>
            <person name="Schmidt S.A."/>
            <person name="Borneman A.R."/>
        </authorList>
    </citation>
    <scope>NUCLEOTIDE SEQUENCE [LARGE SCALE GENOMIC DNA]</scope>
    <source>
        <strain evidence="4">cv. Chardonnay</strain>
        <tissue evidence="3">Leaf</tissue>
    </source>
</reference>
<evidence type="ECO:0000256" key="1">
    <source>
        <dbReference type="SAM" id="Phobius"/>
    </source>
</evidence>
<sequence>MAETKVITTIVSSEVSLVTNMKDWVVDFRATGHICGNKSAFTSYTTIKEREEQVLVDDSRSSPMIGKGKVLLKLTFGKVFTSMMLFMFQIFAGTWCQYLCLGKHE</sequence>
<evidence type="ECO:0000313" key="3">
    <source>
        <dbReference type="EMBL" id="RVX06424.1"/>
    </source>
</evidence>
<dbReference type="PANTHER" id="PTHR47592">
    <property type="entry name" value="PBF68 PROTEIN"/>
    <property type="match status" value="1"/>
</dbReference>
<dbReference type="Proteomes" id="UP000288805">
    <property type="component" value="Unassembled WGS sequence"/>
</dbReference>
<dbReference type="InterPro" id="IPR054722">
    <property type="entry name" value="PolX-like_BBD"/>
</dbReference>
<protein>
    <recommendedName>
        <fullName evidence="2">Retrovirus-related Pol polyprotein from transposon TNT 1-94-like beta-barrel domain-containing protein</fullName>
    </recommendedName>
</protein>
<name>A0A438JBU9_VITVI</name>
<feature type="domain" description="Retrovirus-related Pol polyprotein from transposon TNT 1-94-like beta-barrel" evidence="2">
    <location>
        <begin position="24"/>
        <end position="79"/>
    </location>
</feature>
<keyword evidence="1" id="KW-0812">Transmembrane</keyword>
<dbReference type="AlphaFoldDB" id="A0A438JBU9"/>
<feature type="transmembrane region" description="Helical" evidence="1">
    <location>
        <begin position="70"/>
        <end position="92"/>
    </location>
</feature>
<organism evidence="3 4">
    <name type="scientific">Vitis vinifera</name>
    <name type="common">Grape</name>
    <dbReference type="NCBI Taxonomy" id="29760"/>
    <lineage>
        <taxon>Eukaryota</taxon>
        <taxon>Viridiplantae</taxon>
        <taxon>Streptophyta</taxon>
        <taxon>Embryophyta</taxon>
        <taxon>Tracheophyta</taxon>
        <taxon>Spermatophyta</taxon>
        <taxon>Magnoliopsida</taxon>
        <taxon>eudicotyledons</taxon>
        <taxon>Gunneridae</taxon>
        <taxon>Pentapetalae</taxon>
        <taxon>rosids</taxon>
        <taxon>Vitales</taxon>
        <taxon>Vitaceae</taxon>
        <taxon>Viteae</taxon>
        <taxon>Vitis</taxon>
    </lineage>
</organism>
<proteinExistence type="predicted"/>
<comment type="caution">
    <text evidence="3">The sequence shown here is derived from an EMBL/GenBank/DDBJ whole genome shotgun (WGS) entry which is preliminary data.</text>
</comment>
<accession>A0A438JBU9</accession>
<dbReference type="EMBL" id="QGNW01000051">
    <property type="protein sequence ID" value="RVX06424.1"/>
    <property type="molecule type" value="Genomic_DNA"/>
</dbReference>
<gene>
    <name evidence="3" type="ORF">CK203_023691</name>
</gene>
<keyword evidence="1" id="KW-0472">Membrane</keyword>
<dbReference type="Pfam" id="PF22936">
    <property type="entry name" value="Pol_BBD"/>
    <property type="match status" value="1"/>
</dbReference>